<feature type="region of interest" description="Disordered" evidence="7">
    <location>
        <begin position="610"/>
        <end position="709"/>
    </location>
</feature>
<dbReference type="Pfam" id="PF17802">
    <property type="entry name" value="SpaA"/>
    <property type="match status" value="3"/>
</dbReference>
<name>A0A2K9HPZ6_9LACO</name>
<comment type="similarity">
    <text evidence="2">Belongs to the serine-aspartate repeat-containing protein (SDr) family.</text>
</comment>
<feature type="compositionally biased region" description="Polar residues" evidence="7">
    <location>
        <begin position="700"/>
        <end position="709"/>
    </location>
</feature>
<dbReference type="NCBIfam" id="TIGR01167">
    <property type="entry name" value="LPXTG_anchor"/>
    <property type="match status" value="1"/>
</dbReference>
<dbReference type="Proteomes" id="UP000234653">
    <property type="component" value="Chromosome"/>
</dbReference>
<dbReference type="Pfam" id="PF05737">
    <property type="entry name" value="Collagen_bind"/>
    <property type="match status" value="1"/>
</dbReference>
<keyword evidence="3" id="KW-0134">Cell wall</keyword>
<dbReference type="InterPro" id="IPR008456">
    <property type="entry name" value="Collagen-bd_dom"/>
</dbReference>
<dbReference type="STRING" id="1423720.FC67_GL001029"/>
<evidence type="ECO:0000256" key="6">
    <source>
        <dbReference type="ARBA" id="ARBA00023088"/>
    </source>
</evidence>
<keyword evidence="4" id="KW-0964">Secreted</keyword>
<dbReference type="InterPro" id="IPR019931">
    <property type="entry name" value="LPXTG_anchor"/>
</dbReference>
<feature type="compositionally biased region" description="Acidic residues" evidence="7">
    <location>
        <begin position="634"/>
        <end position="646"/>
    </location>
</feature>
<dbReference type="Pfam" id="PF00746">
    <property type="entry name" value="Gram_pos_anchor"/>
    <property type="match status" value="1"/>
</dbReference>
<accession>A0A2K9HPZ6</accession>
<evidence type="ECO:0000256" key="5">
    <source>
        <dbReference type="ARBA" id="ARBA00022729"/>
    </source>
</evidence>
<feature type="domain" description="Gram-positive cocci surface proteins LPxTG" evidence="8">
    <location>
        <begin position="706"/>
        <end position="736"/>
    </location>
</feature>
<evidence type="ECO:0000256" key="4">
    <source>
        <dbReference type="ARBA" id="ARBA00022525"/>
    </source>
</evidence>
<dbReference type="InterPro" id="IPR011252">
    <property type="entry name" value="Fibrogen-bd_dom1"/>
</dbReference>
<dbReference type="GO" id="GO:0005518">
    <property type="term" value="F:collagen binding"/>
    <property type="evidence" value="ECO:0007669"/>
    <property type="project" value="InterPro"/>
</dbReference>
<feature type="region of interest" description="Disordered" evidence="7">
    <location>
        <begin position="301"/>
        <end position="330"/>
    </location>
</feature>
<sequence>MGNKLRNIFISILAILVLVLTFNLQNVKAATNYTSSDMITEAKIVNQDKTYTVGGTVPLTYEFDSTGHQLKNNDTLTIDVPSPLSVTSGSQFDVTDDNGQVIGTAVLSDNNQIIVTFNENVEELESVQGTLSINTGVNVDRKAQIGTNNVDFPVKDNQTQTSILKTKTNDKNISKKGVLGKDSQGNDIVTWTILVNRNELDFGNLTVSDQITDTNLAYVPGSVVVQEANWIDKDAGTYKRGNTVSADKYSLTETGSGFDLAIPKSGKQMYAIVFQTKVTDPDKLTDGTVFRNDASMTGSFSGNNGNGTQIIEDSASGKVSNETNSGNGSGTKLGSVVLTKNDEQNNNVLEGAIYDLYKVGSTTPLQTGLTTDTNGQIKVSSLSAGDYYFKETKAPSGYQLNENEIPFTITGQTTTPIKVNGVDEPEKEELGSIVIRKIDAETGYKLAGAEFNIVNDQGVVVGTITTDRLGIGHYYNLPIGHYKLVETKAPQGYLKGQDVEFDVTSNNLTPELISVENEKEVTGEDSYSIVLQKFDTDDMTLGVPGAEYTLYTTDGTALMSGITNELGVIRIDNLKPGNYYFQETKAPQGYDLNPDKILFTIKENDNEAGVGTLITSDPQTKSEPGDNNNGNEIDPSEPGDTDEGNSEEPNTEKPNVEEPDDNNGGLIVDPEHPTANNDDDDQIGLIPNPTNPDSTTNNSGANNEKLPQTGNNSNLLASLLGLVILISIVYHKQRQA</sequence>
<protein>
    <recommendedName>
        <fullName evidence="8">Gram-positive cocci surface proteins LPxTG domain-containing protein</fullName>
    </recommendedName>
</protein>
<dbReference type="OrthoDB" id="2216808at2"/>
<dbReference type="InterPro" id="IPR041033">
    <property type="entry name" value="SpaA_PFL_dom_1"/>
</dbReference>
<dbReference type="Pfam" id="PF17961">
    <property type="entry name" value="Big_8"/>
    <property type="match status" value="1"/>
</dbReference>
<keyword evidence="10" id="KW-1185">Reference proteome</keyword>
<dbReference type="PANTHER" id="PTHR36108">
    <property type="entry name" value="COLOSSIN-B-RELATED"/>
    <property type="match status" value="1"/>
</dbReference>
<reference evidence="9 10" key="1">
    <citation type="submission" date="2016-12" db="EMBL/GenBank/DDBJ databases">
        <title>The whole genome sequencing and assembly of Lactobacillus alimentarius DSM 20249T strain.</title>
        <authorList>
            <person name="Lee Y.-J."/>
            <person name="Yi H."/>
            <person name="Bahn Y.-S."/>
            <person name="Kim J.F."/>
            <person name="Lee D.-W."/>
        </authorList>
    </citation>
    <scope>NUCLEOTIDE SEQUENCE [LARGE SCALE GENOMIC DNA]</scope>
    <source>
        <strain evidence="9 10">DSM 20249</strain>
    </source>
</reference>
<feature type="compositionally biased region" description="Polar residues" evidence="7">
    <location>
        <begin position="317"/>
        <end position="330"/>
    </location>
</feature>
<dbReference type="RefSeq" id="WP_057736941.1">
    <property type="nucleotide sequence ID" value="NZ_AZDQ01000003.1"/>
</dbReference>
<dbReference type="SUPFAM" id="SSF49478">
    <property type="entry name" value="Cna protein B-type domain"/>
    <property type="match status" value="3"/>
</dbReference>
<evidence type="ECO:0000313" key="9">
    <source>
        <dbReference type="EMBL" id="AUI71542.1"/>
    </source>
</evidence>
<evidence type="ECO:0000259" key="8">
    <source>
        <dbReference type="PROSITE" id="PS50847"/>
    </source>
</evidence>
<feature type="compositionally biased region" description="Polar residues" evidence="7">
    <location>
        <begin position="613"/>
        <end position="631"/>
    </location>
</feature>
<dbReference type="PROSITE" id="PS50847">
    <property type="entry name" value="GRAM_POS_ANCHORING"/>
    <property type="match status" value="1"/>
</dbReference>
<evidence type="ECO:0000256" key="2">
    <source>
        <dbReference type="ARBA" id="ARBA00007257"/>
    </source>
</evidence>
<dbReference type="GO" id="GO:0007155">
    <property type="term" value="P:cell adhesion"/>
    <property type="evidence" value="ECO:0007669"/>
    <property type="project" value="InterPro"/>
</dbReference>
<dbReference type="SUPFAM" id="SSF49401">
    <property type="entry name" value="Bacterial adhesins"/>
    <property type="match status" value="2"/>
</dbReference>
<gene>
    <name evidence="9" type="ORF">LA20249_04810</name>
</gene>
<evidence type="ECO:0000256" key="7">
    <source>
        <dbReference type="SAM" id="MobiDB-lite"/>
    </source>
</evidence>
<proteinExistence type="inferred from homology"/>
<evidence type="ECO:0000313" key="10">
    <source>
        <dbReference type="Proteomes" id="UP000234653"/>
    </source>
</evidence>
<comment type="subcellular location">
    <subcellularLocation>
        <location evidence="1">Secreted</location>
        <location evidence="1">Cell wall</location>
        <topology evidence="1">Peptidoglycan-anchor</topology>
    </subcellularLocation>
</comment>
<dbReference type="Gene3D" id="2.60.40.740">
    <property type="match status" value="1"/>
</dbReference>
<dbReference type="InterPro" id="IPR013783">
    <property type="entry name" value="Ig-like_fold"/>
</dbReference>
<evidence type="ECO:0000256" key="3">
    <source>
        <dbReference type="ARBA" id="ARBA00022512"/>
    </source>
</evidence>
<dbReference type="KEGG" id="lali:LA20249_04810"/>
<dbReference type="InterPro" id="IPR041171">
    <property type="entry name" value="SDR_Ig"/>
</dbReference>
<evidence type="ECO:0000256" key="1">
    <source>
        <dbReference type="ARBA" id="ARBA00004168"/>
    </source>
</evidence>
<keyword evidence="5" id="KW-0732">Signal</keyword>
<dbReference type="PANTHER" id="PTHR36108:SF13">
    <property type="entry name" value="COLOSSIN-B-RELATED"/>
    <property type="match status" value="1"/>
</dbReference>
<organism evidence="9 10">
    <name type="scientific">Companilactobacillus alimentarius DSM 20249</name>
    <dbReference type="NCBI Taxonomy" id="1423720"/>
    <lineage>
        <taxon>Bacteria</taxon>
        <taxon>Bacillati</taxon>
        <taxon>Bacillota</taxon>
        <taxon>Bacilli</taxon>
        <taxon>Lactobacillales</taxon>
        <taxon>Lactobacillaceae</taxon>
        <taxon>Companilactobacillus</taxon>
    </lineage>
</organism>
<dbReference type="EMBL" id="CP018867">
    <property type="protein sequence ID" value="AUI71542.1"/>
    <property type="molecule type" value="Genomic_DNA"/>
</dbReference>
<dbReference type="AlphaFoldDB" id="A0A2K9HPZ6"/>
<feature type="compositionally biased region" description="Low complexity" evidence="7">
    <location>
        <begin position="687"/>
        <end position="699"/>
    </location>
</feature>
<keyword evidence="6" id="KW-0572">Peptidoglycan-anchor</keyword>
<dbReference type="InterPro" id="IPR008966">
    <property type="entry name" value="Adhesion_dom_sf"/>
</dbReference>
<dbReference type="Gene3D" id="2.60.40.10">
    <property type="entry name" value="Immunoglobulins"/>
    <property type="match status" value="3"/>
</dbReference>
<dbReference type="Gene3D" id="2.60.40.1280">
    <property type="match status" value="1"/>
</dbReference>